<dbReference type="RefSeq" id="WP_048480428.1">
    <property type="nucleotide sequence ID" value="NZ_JBIRUD010000005.1"/>
</dbReference>
<dbReference type="OrthoDB" id="9775224at2"/>
<reference evidence="3 4" key="1">
    <citation type="submission" date="2015-06" db="EMBL/GenBank/DDBJ databases">
        <title>Recapitulation of the evolution of biosynthetic gene clusters reveals hidden chemical diversity on bacterial genomes.</title>
        <authorList>
            <person name="Cruz-Morales P."/>
            <person name="Martinez-Guerrero C."/>
            <person name="Morales-Escalante M.A."/>
            <person name="Yanez-Guerra L.A."/>
            <person name="Kopp J.F."/>
            <person name="Feldmann J."/>
            <person name="Ramos-Aboites H.E."/>
            <person name="Barona-Gomez F."/>
        </authorList>
    </citation>
    <scope>NUCLEOTIDE SEQUENCE [LARGE SCALE GENOMIC DNA]</scope>
    <source>
        <strain evidence="3 4">ATCC 31245</strain>
    </source>
</reference>
<dbReference type="InterPro" id="IPR022300">
    <property type="entry name" value="PPK2-rel_1"/>
</dbReference>
<dbReference type="Proteomes" id="UP000035932">
    <property type="component" value="Unassembled WGS sequence"/>
</dbReference>
<dbReference type="PANTHER" id="PTHR34383:SF3">
    <property type="entry name" value="POLYPHOSPHATE:AMP PHOSPHOTRANSFERASE"/>
    <property type="match status" value="1"/>
</dbReference>
<dbReference type="GO" id="GO:0016776">
    <property type="term" value="F:phosphotransferase activity, phosphate group as acceptor"/>
    <property type="evidence" value="ECO:0007669"/>
    <property type="project" value="InterPro"/>
</dbReference>
<dbReference type="PANTHER" id="PTHR34383">
    <property type="entry name" value="POLYPHOSPHATE:AMP PHOSPHOTRANSFERASE-RELATED"/>
    <property type="match status" value="1"/>
</dbReference>
<feature type="domain" description="Polyphosphate kinase-2-related" evidence="2">
    <location>
        <begin position="61"/>
        <end position="287"/>
    </location>
</feature>
<evidence type="ECO:0000313" key="3">
    <source>
        <dbReference type="EMBL" id="KMO93827.1"/>
    </source>
</evidence>
<protein>
    <submittedName>
        <fullName evidence="3">Phosphate:nucleotide phosphotransferase</fullName>
    </submittedName>
</protein>
<keyword evidence="4" id="KW-1185">Reference proteome</keyword>
<comment type="caution">
    <text evidence="3">The sequence shown here is derived from an EMBL/GenBank/DDBJ whole genome shotgun (WGS) entry which is preliminary data.</text>
</comment>
<organism evidence="3 4">
    <name type="scientific">Streptomyces roseus</name>
    <dbReference type="NCBI Taxonomy" id="66430"/>
    <lineage>
        <taxon>Bacteria</taxon>
        <taxon>Bacillati</taxon>
        <taxon>Actinomycetota</taxon>
        <taxon>Actinomycetes</taxon>
        <taxon>Kitasatosporales</taxon>
        <taxon>Streptomycetaceae</taxon>
        <taxon>Streptomyces</taxon>
    </lineage>
</organism>
<dbReference type="EMBL" id="LFML01000158">
    <property type="protein sequence ID" value="KMO93827.1"/>
    <property type="molecule type" value="Genomic_DNA"/>
</dbReference>
<dbReference type="SUPFAM" id="SSF52540">
    <property type="entry name" value="P-loop containing nucleoside triphosphate hydrolases"/>
    <property type="match status" value="1"/>
</dbReference>
<sequence>MAKESKKADQGKKSGGKAPKPRPARERRDISLRPLLRAPAGERLDLGAFDPAATPGCPADKAAGIAATAALAEPLASLQERLYAASTAGDRRRVLLVLQGMDTSGKGGTVKHVIGFLNPAGCRVRSFKAPTPEEHEHPFLWRIRKALPAAGEIGIFDRSHYEDVLVARVRELVSRSQLNRRYAQINRFEQSLADDGVTLVKVFLHISYEEQRERLLKRLDNPDKHWKFSPGDIEDRLLWPEYQHAYELALERCSTGAAPWYVVPANRKWYRNWAVATLLLEHLEELDPRYPEAAFDVEECRRRLLET</sequence>
<evidence type="ECO:0000256" key="1">
    <source>
        <dbReference type="SAM" id="MobiDB-lite"/>
    </source>
</evidence>
<dbReference type="PATRIC" id="fig|66430.4.peg.3139"/>
<dbReference type="GO" id="GO:0006797">
    <property type="term" value="P:polyphosphate metabolic process"/>
    <property type="evidence" value="ECO:0007669"/>
    <property type="project" value="InterPro"/>
</dbReference>
<gene>
    <name evidence="3" type="ORF">ACS04_32420</name>
</gene>
<evidence type="ECO:0000313" key="4">
    <source>
        <dbReference type="Proteomes" id="UP000035932"/>
    </source>
</evidence>
<dbReference type="NCBIfam" id="TIGR03709">
    <property type="entry name" value="PPK2_rel_1"/>
    <property type="match status" value="1"/>
</dbReference>
<evidence type="ECO:0000259" key="2">
    <source>
        <dbReference type="Pfam" id="PF03976"/>
    </source>
</evidence>
<dbReference type="AlphaFoldDB" id="A0A0J6XHY8"/>
<dbReference type="Pfam" id="PF03976">
    <property type="entry name" value="PPK2"/>
    <property type="match status" value="1"/>
</dbReference>
<dbReference type="STRING" id="66430.ACS04_32420"/>
<dbReference type="Gene3D" id="3.40.50.300">
    <property type="entry name" value="P-loop containing nucleotide triphosphate hydrolases"/>
    <property type="match status" value="1"/>
</dbReference>
<feature type="region of interest" description="Disordered" evidence="1">
    <location>
        <begin position="1"/>
        <end position="36"/>
    </location>
</feature>
<dbReference type="InterPro" id="IPR022488">
    <property type="entry name" value="PPK2-related"/>
</dbReference>
<proteinExistence type="predicted"/>
<dbReference type="InterPro" id="IPR027417">
    <property type="entry name" value="P-loop_NTPase"/>
</dbReference>
<accession>A0A0J6XHY8</accession>
<keyword evidence="3" id="KW-0808">Transferase</keyword>
<feature type="compositionally biased region" description="Basic and acidic residues" evidence="1">
    <location>
        <begin position="1"/>
        <end position="12"/>
    </location>
</feature>
<name>A0A0J6XHY8_9ACTN</name>